<dbReference type="RefSeq" id="WP_046498945.1">
    <property type="nucleotide sequence ID" value="NZ_CGIH01000038.1"/>
</dbReference>
<evidence type="ECO:0000313" key="1">
    <source>
        <dbReference type="EMBL" id="CFX94016.1"/>
    </source>
</evidence>
<keyword evidence="2" id="KW-1185">Reference proteome</keyword>
<dbReference type="Proteomes" id="UP000045545">
    <property type="component" value="Unassembled WGS sequence"/>
</dbReference>
<protein>
    <submittedName>
        <fullName evidence="1">Uncharacterized</fullName>
    </submittedName>
</protein>
<reference evidence="1 2" key="1">
    <citation type="submission" date="2015-03" db="EMBL/GenBank/DDBJ databases">
        <authorList>
            <person name="Murphy D."/>
        </authorList>
    </citation>
    <scope>NUCLEOTIDE SEQUENCE [LARGE SCALE GENOMIC DNA]</scope>
    <source>
        <strain evidence="1 2">OL-4</strain>
    </source>
</reference>
<name>A0A0E4GCZ4_9FIRM</name>
<dbReference type="EMBL" id="CGIH01000038">
    <property type="protein sequence ID" value="CFX94016.1"/>
    <property type="molecule type" value="Genomic_DNA"/>
</dbReference>
<proteinExistence type="predicted"/>
<organism evidence="1 2">
    <name type="scientific">Syntrophomonas zehnderi OL-4</name>
    <dbReference type="NCBI Taxonomy" id="690567"/>
    <lineage>
        <taxon>Bacteria</taxon>
        <taxon>Bacillati</taxon>
        <taxon>Bacillota</taxon>
        <taxon>Clostridia</taxon>
        <taxon>Eubacteriales</taxon>
        <taxon>Syntrophomonadaceae</taxon>
        <taxon>Syntrophomonas</taxon>
    </lineage>
</organism>
<accession>A0A0E4GCZ4</accession>
<gene>
    <name evidence="1" type="ORF">2254</name>
</gene>
<sequence>MDTSAKAKTPKHSFNPDVTNEMVNKYIEQKGCRTRCTVCGDSNWKLQQPLDGLPGAKATLPVALICTSCGAATQANYLQIRKYFVK</sequence>
<evidence type="ECO:0000313" key="2">
    <source>
        <dbReference type="Proteomes" id="UP000045545"/>
    </source>
</evidence>
<dbReference type="AlphaFoldDB" id="A0A0E4GCZ4"/>